<feature type="compositionally biased region" description="Polar residues" evidence="1">
    <location>
        <begin position="64"/>
        <end position="81"/>
    </location>
</feature>
<gene>
    <name evidence="2" type="ORF">GP486_007245</name>
</gene>
<evidence type="ECO:0000313" key="2">
    <source>
        <dbReference type="EMBL" id="KAH0551539.1"/>
    </source>
</evidence>
<proteinExistence type="predicted"/>
<evidence type="ECO:0000313" key="3">
    <source>
        <dbReference type="Proteomes" id="UP000750711"/>
    </source>
</evidence>
<comment type="caution">
    <text evidence="2">The sequence shown here is derived from an EMBL/GenBank/DDBJ whole genome shotgun (WGS) entry which is preliminary data.</text>
</comment>
<feature type="compositionally biased region" description="Low complexity" evidence="1">
    <location>
        <begin position="166"/>
        <end position="178"/>
    </location>
</feature>
<feature type="region of interest" description="Disordered" evidence="1">
    <location>
        <begin position="160"/>
        <end position="189"/>
    </location>
</feature>
<evidence type="ECO:0000256" key="1">
    <source>
        <dbReference type="SAM" id="MobiDB-lite"/>
    </source>
</evidence>
<accession>A0A9P8IC47</accession>
<sequence length="231" mass="25282">MDASTPKLKRRASDADDGDQSDQPRLEQKNSPTSIHPPSAVPTDVPELESFHHDRGHVTPPDQSPTRSRANASLDRSCSVRSNEDHEMLDFPVRMPTPMHGSFFPHSSHHGNSDVAMGDGGDNSYVLGHPQYHGHRLPSPISEGEDKIQRFEANGEAMEIVEDDSSSSNSGSAAVSNKASHRKQGSRLVDGRIPPAAVFGKGKVMFSMGYRADCEKCRDMVPGHYSHFVRT</sequence>
<keyword evidence="3" id="KW-1185">Reference proteome</keyword>
<dbReference type="EMBL" id="JAGHQM010001949">
    <property type="protein sequence ID" value="KAH0551539.1"/>
    <property type="molecule type" value="Genomic_DNA"/>
</dbReference>
<name>A0A9P8IC47_9PEZI</name>
<protein>
    <submittedName>
        <fullName evidence="2">Uncharacterized protein</fullName>
    </submittedName>
</protein>
<dbReference type="AlphaFoldDB" id="A0A9P8IC47"/>
<dbReference type="Proteomes" id="UP000750711">
    <property type="component" value="Unassembled WGS sequence"/>
</dbReference>
<organism evidence="2 3">
    <name type="scientific">Trichoglossum hirsutum</name>
    <dbReference type="NCBI Taxonomy" id="265104"/>
    <lineage>
        <taxon>Eukaryota</taxon>
        <taxon>Fungi</taxon>
        <taxon>Dikarya</taxon>
        <taxon>Ascomycota</taxon>
        <taxon>Pezizomycotina</taxon>
        <taxon>Geoglossomycetes</taxon>
        <taxon>Geoglossales</taxon>
        <taxon>Geoglossaceae</taxon>
        <taxon>Trichoglossum</taxon>
    </lineage>
</organism>
<reference evidence="2" key="1">
    <citation type="submission" date="2021-03" db="EMBL/GenBank/DDBJ databases">
        <title>Comparative genomics and phylogenomic investigation of the class Geoglossomycetes provide insights into ecological specialization and systematics.</title>
        <authorList>
            <person name="Melie T."/>
            <person name="Pirro S."/>
            <person name="Miller A.N."/>
            <person name="Quandt A."/>
        </authorList>
    </citation>
    <scope>NUCLEOTIDE SEQUENCE</scope>
    <source>
        <strain evidence="2">CAQ_001_2017</strain>
    </source>
</reference>
<feature type="region of interest" description="Disordered" evidence="1">
    <location>
        <begin position="1"/>
        <end position="85"/>
    </location>
</feature>